<gene>
    <name evidence="1" type="ORF">PTKU64_91800</name>
</gene>
<accession>A0ABM7U2B9</accession>
<sequence length="96" mass="10549">MAGNQEPVRDADLPHAVIRFTRAVTFPRFSMAKGERWGFVVYGKNADRVAAIKAGERFDFAGGQCLAQDVELIYEGPGDLEWSRAAGYLKEPVAST</sequence>
<keyword evidence="1" id="KW-0614">Plasmid</keyword>
<dbReference type="RefSeq" id="WP_229518174.1">
    <property type="nucleotide sequence ID" value="NZ_AP024959.1"/>
</dbReference>
<reference evidence="1 2" key="1">
    <citation type="journal article" date="2022" name="Front. Microbiol.">
        <title>Identification and characterization of a novel class of self-sufficient cytochrome P450 hydroxylase involved in cyclohexanecarboxylate degradation in Paraburkholderia terrae strain KU-64.</title>
        <authorList>
            <person name="Yamamoto T."/>
            <person name="Hasegawa Y."/>
            <person name="Iwaki H."/>
        </authorList>
    </citation>
    <scope>NUCLEOTIDE SEQUENCE [LARGE SCALE GENOMIC DNA]</scope>
    <source>
        <strain evidence="1 2">KU-64</strain>
    </source>
</reference>
<organism evidence="1 2">
    <name type="scientific">Paraburkholderia terrae</name>
    <dbReference type="NCBI Taxonomy" id="311230"/>
    <lineage>
        <taxon>Bacteria</taxon>
        <taxon>Pseudomonadati</taxon>
        <taxon>Pseudomonadota</taxon>
        <taxon>Betaproteobacteria</taxon>
        <taxon>Burkholderiales</taxon>
        <taxon>Burkholderiaceae</taxon>
        <taxon>Paraburkholderia</taxon>
    </lineage>
</organism>
<evidence type="ECO:0000313" key="1">
    <source>
        <dbReference type="EMBL" id="BCZ85505.1"/>
    </source>
</evidence>
<name>A0ABM7U2B9_9BURK</name>
<dbReference type="Proteomes" id="UP001319874">
    <property type="component" value="Plasmid pPT365"/>
</dbReference>
<evidence type="ECO:0000313" key="2">
    <source>
        <dbReference type="Proteomes" id="UP001319874"/>
    </source>
</evidence>
<proteinExistence type="predicted"/>
<dbReference type="EMBL" id="AP024959">
    <property type="protein sequence ID" value="BCZ85505.1"/>
    <property type="molecule type" value="Genomic_DNA"/>
</dbReference>
<geneLocation type="plasmid" evidence="1 2">
    <name>pPT365</name>
</geneLocation>
<protein>
    <submittedName>
        <fullName evidence="1">Uncharacterized protein</fullName>
    </submittedName>
</protein>
<keyword evidence="2" id="KW-1185">Reference proteome</keyword>